<gene>
    <name evidence="4" type="ORF">ACH49W_04365</name>
</gene>
<evidence type="ECO:0000259" key="3">
    <source>
        <dbReference type="PROSITE" id="PS50966"/>
    </source>
</evidence>
<reference evidence="4 5" key="1">
    <citation type="submission" date="2024-10" db="EMBL/GenBank/DDBJ databases">
        <title>The Natural Products Discovery Center: Release of the First 8490 Sequenced Strains for Exploring Actinobacteria Biosynthetic Diversity.</title>
        <authorList>
            <person name="Kalkreuter E."/>
            <person name="Kautsar S.A."/>
            <person name="Yang D."/>
            <person name="Bader C.D."/>
            <person name="Teijaro C.N."/>
            <person name="Fluegel L."/>
            <person name="Davis C.M."/>
            <person name="Simpson J.R."/>
            <person name="Lauterbach L."/>
            <person name="Steele A.D."/>
            <person name="Gui C."/>
            <person name="Meng S."/>
            <person name="Li G."/>
            <person name="Viehrig K."/>
            <person name="Ye F."/>
            <person name="Su P."/>
            <person name="Kiefer A.F."/>
            <person name="Nichols A."/>
            <person name="Cepeda A.J."/>
            <person name="Yan W."/>
            <person name="Fan B."/>
            <person name="Jiang Y."/>
            <person name="Adhikari A."/>
            <person name="Zheng C.-J."/>
            <person name="Schuster L."/>
            <person name="Cowan T.M."/>
            <person name="Smanski M.J."/>
            <person name="Chevrette M.G."/>
            <person name="De Carvalho L.P.S."/>
            <person name="Shen B."/>
        </authorList>
    </citation>
    <scope>NUCLEOTIDE SEQUENCE [LARGE SCALE GENOMIC DNA]</scope>
    <source>
        <strain evidence="4 5">NPDC019275</strain>
    </source>
</reference>
<evidence type="ECO:0000256" key="2">
    <source>
        <dbReference type="SAM" id="MobiDB-lite"/>
    </source>
</evidence>
<dbReference type="EMBL" id="JBIRYO010000002">
    <property type="protein sequence ID" value="MFI2472590.1"/>
    <property type="molecule type" value="Genomic_DNA"/>
</dbReference>
<sequence length="1057" mass="113071">MNAPWPEERVGELAPDASSLTAARGLADRWRDTGYRDDAVWGRCRGSGPEPYATIVDLSGPAYACDCPSRKSPCKHALSLLLLWSQGAVAPSAEVAEFAAEWLAARAARSATPASARTANPATAEQRRVRVTAGLEELDIWLGDQVRTGLAQADRSYSAFESIAARMVDAQAPGVAGALRRLPLIMATRADWPEPVLREYARLHLLVVAHRRLADLPPALRASVRTHIGYPNPAESVRAEPVVRDQWMTLGVRSTEDDRLYTRRTWLYGRRTHRWALLVDHAFGAPAFPATAPVLGSMTEADLHYYPGAAPLRALWGERHGIDEPFTTLPAAPATAAAPAKQTATSPTPSTSASPAKQTATSPTPSTSASPAKQTATSPTPSTSASPAKQTATSPTPTAAAPAAEETAASLDAARIGEPVSRAHAAANGKEGGETMPGCPGAAGGAVREALDTHAAALGADPWVRSWPVLLRDVVPVVVDTGWQVVDAQGAALPLAPAEQPWTLLAVSGGHPVTVLGEWTADGLVPISAFAVGEMIDVESEPAPYQDAPAPSAETDDLVSAALLGTARRAFDPALLPAPAAAAAARLRTDPAFLLLESAALRDTFARGGVAPRHAAAPPPAPDDDRALLPRAAARRLADLLRDRSRFLPEWFAAAEPHDFRAPDALTAQLLDSASAQTALREPLLRLAGARGRWLAQWHPEWREMLSEFVFDTESEEIWRYGAAPQRRAWLAWLRARDADAARTALAATWGTEPGQARAELIAVLADGIAAADEPLLETALDDRRAEVRRTAAGLLALLPDSAFAQRMLCRAADWIAVEADPAALRIALPDSLDAEVRRDGITDRVIEFSYRWNGVPDVTAGRLRQLVAATPLRHWTAALGAPERAVRVTVDERFRQPLFDGWVDAALAQRDPDWAAALFANGVPSDTALLRRRELFALLPADERVRHLLRLDGAWLSELEALLPAVPHPWPQPLAQHLILLLFERARIAAQRSGAHGTGPAAHRSLLTAAAVHLPVDAAAAVASIAQRCDDVAWARAFDQLATDLTHRSDMLEELP</sequence>
<comment type="caution">
    <text evidence="4">The sequence shown here is derived from an EMBL/GenBank/DDBJ whole genome shotgun (WGS) entry which is preliminary data.</text>
</comment>
<protein>
    <submittedName>
        <fullName evidence="4">DUF5691 domain-containing protein</fullName>
    </submittedName>
</protein>
<keyword evidence="1" id="KW-0863">Zinc-finger</keyword>
<accession>A0ABW7WUT7</accession>
<keyword evidence="1" id="KW-0862">Zinc</keyword>
<dbReference type="RefSeq" id="WP_397091064.1">
    <property type="nucleotide sequence ID" value="NZ_JBIRYO010000002.1"/>
</dbReference>
<dbReference type="Pfam" id="PF18944">
    <property type="entry name" value="DUF5691"/>
    <property type="match status" value="1"/>
</dbReference>
<dbReference type="InterPro" id="IPR043746">
    <property type="entry name" value="DUF5691"/>
</dbReference>
<evidence type="ECO:0000313" key="5">
    <source>
        <dbReference type="Proteomes" id="UP001611415"/>
    </source>
</evidence>
<feature type="region of interest" description="Disordered" evidence="2">
    <location>
        <begin position="333"/>
        <end position="409"/>
    </location>
</feature>
<dbReference type="PROSITE" id="PS50966">
    <property type="entry name" value="ZF_SWIM"/>
    <property type="match status" value="1"/>
</dbReference>
<feature type="region of interest" description="Disordered" evidence="2">
    <location>
        <begin position="422"/>
        <end position="445"/>
    </location>
</feature>
<keyword evidence="1" id="KW-0479">Metal-binding</keyword>
<dbReference type="Proteomes" id="UP001611415">
    <property type="component" value="Unassembled WGS sequence"/>
</dbReference>
<evidence type="ECO:0000256" key="1">
    <source>
        <dbReference type="PROSITE-ProRule" id="PRU00325"/>
    </source>
</evidence>
<organism evidence="4 5">
    <name type="scientific">Nocardia xishanensis</name>
    <dbReference type="NCBI Taxonomy" id="238964"/>
    <lineage>
        <taxon>Bacteria</taxon>
        <taxon>Bacillati</taxon>
        <taxon>Actinomycetota</taxon>
        <taxon>Actinomycetes</taxon>
        <taxon>Mycobacteriales</taxon>
        <taxon>Nocardiaceae</taxon>
        <taxon>Nocardia</taxon>
    </lineage>
</organism>
<name>A0ABW7WUT7_9NOCA</name>
<proteinExistence type="predicted"/>
<feature type="domain" description="SWIM-type" evidence="3">
    <location>
        <begin position="52"/>
        <end position="85"/>
    </location>
</feature>
<keyword evidence="5" id="KW-1185">Reference proteome</keyword>
<dbReference type="InterPro" id="IPR007527">
    <property type="entry name" value="Znf_SWIM"/>
</dbReference>
<evidence type="ECO:0000313" key="4">
    <source>
        <dbReference type="EMBL" id="MFI2472590.1"/>
    </source>
</evidence>